<evidence type="ECO:0000256" key="1">
    <source>
        <dbReference type="ARBA" id="ARBA00022741"/>
    </source>
</evidence>
<dbReference type="GO" id="GO:0005634">
    <property type="term" value="C:nucleus"/>
    <property type="evidence" value="ECO:0007669"/>
    <property type="project" value="TreeGrafter"/>
</dbReference>
<feature type="compositionally biased region" description="Basic residues" evidence="3">
    <location>
        <begin position="138"/>
        <end position="151"/>
    </location>
</feature>
<feature type="domain" description="SNF2 N-terminal" evidence="4">
    <location>
        <begin position="653"/>
        <end position="789"/>
    </location>
</feature>
<dbReference type="Pfam" id="PF00176">
    <property type="entry name" value="SNF2-rel_dom"/>
    <property type="match status" value="1"/>
</dbReference>
<organism evidence="5 6">
    <name type="scientific">Ascoidea rubescens DSM 1968</name>
    <dbReference type="NCBI Taxonomy" id="1344418"/>
    <lineage>
        <taxon>Eukaryota</taxon>
        <taxon>Fungi</taxon>
        <taxon>Dikarya</taxon>
        <taxon>Ascomycota</taxon>
        <taxon>Saccharomycotina</taxon>
        <taxon>Saccharomycetes</taxon>
        <taxon>Ascoideaceae</taxon>
        <taxon>Ascoidea</taxon>
    </lineage>
</organism>
<keyword evidence="2" id="KW-0067">ATP-binding</keyword>
<keyword evidence="6" id="KW-1185">Reference proteome</keyword>
<dbReference type="InterPro" id="IPR000330">
    <property type="entry name" value="SNF2_N"/>
</dbReference>
<evidence type="ECO:0000313" key="6">
    <source>
        <dbReference type="Proteomes" id="UP000095038"/>
    </source>
</evidence>
<dbReference type="GO" id="GO:0005524">
    <property type="term" value="F:ATP binding"/>
    <property type="evidence" value="ECO:0007669"/>
    <property type="project" value="InterPro"/>
</dbReference>
<dbReference type="PANTHER" id="PTHR45865">
    <property type="entry name" value="E3 UBIQUITIN-PROTEIN LIGASE SHPRH FAMILY MEMBER"/>
    <property type="match status" value="1"/>
</dbReference>
<dbReference type="AlphaFoldDB" id="A0A1D2VH82"/>
<dbReference type="STRING" id="1344418.A0A1D2VH82"/>
<dbReference type="PANTHER" id="PTHR45865:SF1">
    <property type="entry name" value="E3 UBIQUITIN-PROTEIN LIGASE SHPRH"/>
    <property type="match status" value="1"/>
</dbReference>
<dbReference type="GeneID" id="30968070"/>
<evidence type="ECO:0000313" key="5">
    <source>
        <dbReference type="EMBL" id="ODV61018.1"/>
    </source>
</evidence>
<dbReference type="Gene3D" id="3.40.50.10810">
    <property type="entry name" value="Tandem AAA-ATPase domain"/>
    <property type="match status" value="1"/>
</dbReference>
<dbReference type="Proteomes" id="UP000095038">
    <property type="component" value="Unassembled WGS sequence"/>
</dbReference>
<dbReference type="InterPro" id="IPR027417">
    <property type="entry name" value="P-loop_NTPase"/>
</dbReference>
<keyword evidence="1" id="KW-0547">Nucleotide-binding</keyword>
<name>A0A1D2VH82_9ASCO</name>
<dbReference type="GO" id="GO:0061630">
    <property type="term" value="F:ubiquitin protein ligase activity"/>
    <property type="evidence" value="ECO:0007669"/>
    <property type="project" value="TreeGrafter"/>
</dbReference>
<evidence type="ECO:0000256" key="3">
    <source>
        <dbReference type="SAM" id="MobiDB-lite"/>
    </source>
</evidence>
<feature type="region of interest" description="Disordered" evidence="3">
    <location>
        <begin position="128"/>
        <end position="159"/>
    </location>
</feature>
<dbReference type="InterPro" id="IPR052583">
    <property type="entry name" value="ATP-helicase/E3_Ub-Ligase"/>
</dbReference>
<dbReference type="GO" id="GO:0006974">
    <property type="term" value="P:DNA damage response"/>
    <property type="evidence" value="ECO:0007669"/>
    <property type="project" value="TreeGrafter"/>
</dbReference>
<evidence type="ECO:0000259" key="4">
    <source>
        <dbReference type="Pfam" id="PF00176"/>
    </source>
</evidence>
<dbReference type="GO" id="GO:0000209">
    <property type="term" value="P:protein polyubiquitination"/>
    <property type="evidence" value="ECO:0007669"/>
    <property type="project" value="TreeGrafter"/>
</dbReference>
<dbReference type="RefSeq" id="XP_020047325.1">
    <property type="nucleotide sequence ID" value="XM_020194434.1"/>
</dbReference>
<proteinExistence type="predicted"/>
<dbReference type="EMBL" id="KV454480">
    <property type="protein sequence ID" value="ODV61018.1"/>
    <property type="molecule type" value="Genomic_DNA"/>
</dbReference>
<gene>
    <name evidence="5" type="ORF">ASCRUDRAFT_7990</name>
</gene>
<dbReference type="InParanoid" id="A0A1D2VH82"/>
<protein>
    <recommendedName>
        <fullName evidence="4">SNF2 N-terminal domain-containing protein</fullName>
    </recommendedName>
</protein>
<dbReference type="SUPFAM" id="SSF52540">
    <property type="entry name" value="P-loop containing nucleoside triphosphate hydrolases"/>
    <property type="match status" value="1"/>
</dbReference>
<dbReference type="OrthoDB" id="4096326at2759"/>
<dbReference type="InterPro" id="IPR038718">
    <property type="entry name" value="SNF2-like_sf"/>
</dbReference>
<evidence type="ECO:0000256" key="2">
    <source>
        <dbReference type="ARBA" id="ARBA00022840"/>
    </source>
</evidence>
<reference evidence="6" key="1">
    <citation type="submission" date="2016-05" db="EMBL/GenBank/DDBJ databases">
        <title>Comparative genomics of biotechnologically important yeasts.</title>
        <authorList>
            <consortium name="DOE Joint Genome Institute"/>
            <person name="Riley R."/>
            <person name="Haridas S."/>
            <person name="Wolfe K.H."/>
            <person name="Lopes M.R."/>
            <person name="Hittinger C.T."/>
            <person name="Goker M."/>
            <person name="Salamov A."/>
            <person name="Wisecaver J."/>
            <person name="Long T.M."/>
            <person name="Aerts A.L."/>
            <person name="Barry K."/>
            <person name="Choi C."/>
            <person name="Clum A."/>
            <person name="Coughlan A.Y."/>
            <person name="Deshpande S."/>
            <person name="Douglass A.P."/>
            <person name="Hanson S.J."/>
            <person name="Klenk H.-P."/>
            <person name="Labutti K."/>
            <person name="Lapidus A."/>
            <person name="Lindquist E."/>
            <person name="Lipzen A."/>
            <person name="Meier-Kolthoff J.P."/>
            <person name="Ohm R.A."/>
            <person name="Otillar R.P."/>
            <person name="Pangilinan J."/>
            <person name="Peng Y."/>
            <person name="Rokas A."/>
            <person name="Rosa C.A."/>
            <person name="Scheuner C."/>
            <person name="Sibirny A.A."/>
            <person name="Slot J.C."/>
            <person name="Stielow J.B."/>
            <person name="Sun H."/>
            <person name="Kurtzman C.P."/>
            <person name="Blackwell M."/>
            <person name="Grigoriev I.V."/>
            <person name="Jeffries T.W."/>
        </authorList>
    </citation>
    <scope>NUCLEOTIDE SEQUENCE [LARGE SCALE GENOMIC DNA]</scope>
    <source>
        <strain evidence="6">DSM 1968</strain>
    </source>
</reference>
<sequence length="885" mass="102027">MNCTVGGLSLRNLLNFVCYNLTVDRLAQTSSFDDDSGLINLIKRAFKSEFFITLKPSTLQSSNDTGNQTETENVETIYVCLLNQLLFGNSISHSGETIINTHTRETGIAFDLADICLQVHDSTLAPVSTHTIDSSSKSSRKKSAKRKKAKNKTKDSNKHLDPVSDDCWDFNMLSNILPYDNSNTLPDNECYTQNRSLDSNGTHRNCYSLLVKSNKNSRLPLLTILSFSLPLHLDSSANINVIRNEISFFDFSTGQSRQNRLEFLSLKYPNLLMTITPIEYTDLSNNNHYVKIFKKILGKSNSVTNLKEIAIKFKVCFELSYEISVSQDLSLLTVPFPEDYIRAMKNLLFSSECATNCSGNHSINQLVLAETYHQKGYYAFLENQSPILDFYFSSNYETYLDVLKSNSYFFKTYDKNHVDDYIEHLTPTPQNFYRIVMHSTSKVNLPSFLIEKRGLLFLNNLKKDPLNNNVDKETHILRVANLKTNLFNYQKKTFLWCLNKENVSYDFNSNRVVQTLFFDINKFESDYKGIIYYNYDYLSEVLDKICFGWSRFQICSDNSRLLNEFESAHFSIRPNFASCQDSIFDIIPPENYYWFNKYTGNVYNSLILIDYLRNYGFSISHSSQKGSKSQNNEPTVYMDDNYKYSNASLFGQNLLCEEMGLGKTIELISLICLNKRCDLVDESKSSRSKSFLRNTNYFNGFSRQVDNSFRESLNDVYDSVLNRNVLKSKTTLIICPESILEQWVEEIKHYAPALTVLQYKGLKQFYKSMEHQEKQQNSYKKYNSKYLIKFSGFTHFPNKKFVLTFSYNLNKANSKNLSSNENFDFHSNNNESNDKIQSLKSILKLIQNKCSTQSNRSLAAGFNNLKTSVNNSCHLNNSEDLDINS</sequence>
<accession>A0A1D2VH82</accession>